<dbReference type="GO" id="GO:0006508">
    <property type="term" value="P:proteolysis"/>
    <property type="evidence" value="ECO:0007669"/>
    <property type="project" value="InterPro"/>
</dbReference>
<dbReference type="Gene3D" id="3.40.50.200">
    <property type="entry name" value="Peptidase S8/S53 domain"/>
    <property type="match status" value="1"/>
</dbReference>
<dbReference type="CDD" id="cd04847">
    <property type="entry name" value="Peptidases_S8_Subtilisin_like_2"/>
    <property type="match status" value="1"/>
</dbReference>
<dbReference type="AlphaFoldDB" id="A0A0G8AW83"/>
<evidence type="ECO:0000313" key="3">
    <source>
        <dbReference type="Proteomes" id="UP000035037"/>
    </source>
</evidence>
<reference evidence="2 3" key="1">
    <citation type="submission" date="2015-02" db="EMBL/GenBank/DDBJ databases">
        <authorList>
            <person name="Slaby B."/>
            <person name="Hentschel U."/>
        </authorList>
    </citation>
    <scope>NUCLEOTIDE SEQUENCE [LARGE SCALE GENOMIC DNA]</scope>
    <source>
        <strain evidence="2">15L</strain>
    </source>
</reference>
<dbReference type="Proteomes" id="UP000035037">
    <property type="component" value="Unassembled WGS sequence"/>
</dbReference>
<dbReference type="InterPro" id="IPR034074">
    <property type="entry name" value="Y4bN_pept_dom"/>
</dbReference>
<proteinExistence type="predicted"/>
<name>A0A0G8AW83_9SYNE</name>
<evidence type="ECO:0000313" key="2">
    <source>
        <dbReference type="EMBL" id="KKZ13632.1"/>
    </source>
</evidence>
<dbReference type="InterPro" id="IPR036852">
    <property type="entry name" value="Peptidase_S8/S53_dom_sf"/>
</dbReference>
<organism evidence="2 3">
    <name type="scientific">Candidatus Synechococcus spongiarum 15L</name>
    <dbReference type="NCBI Taxonomy" id="1608419"/>
    <lineage>
        <taxon>Bacteria</taxon>
        <taxon>Bacillati</taxon>
        <taxon>Cyanobacteriota</taxon>
        <taxon>Cyanophyceae</taxon>
        <taxon>Synechococcales</taxon>
        <taxon>Synechococcaceae</taxon>
        <taxon>Synechococcus</taxon>
    </lineage>
</organism>
<gene>
    <name evidence="2" type="ORF">TQ37_03800</name>
</gene>
<dbReference type="EMBL" id="JYFQ01000079">
    <property type="protein sequence ID" value="KKZ13632.1"/>
    <property type="molecule type" value="Genomic_DNA"/>
</dbReference>
<evidence type="ECO:0000259" key="1">
    <source>
        <dbReference type="Pfam" id="PF00082"/>
    </source>
</evidence>
<dbReference type="Pfam" id="PF00082">
    <property type="entry name" value="Peptidase_S8"/>
    <property type="match status" value="1"/>
</dbReference>
<dbReference type="PATRIC" id="fig|1608419.3.peg.2229"/>
<sequence length="808" mass="89496">MTLLRNDPSSIAPERALVLEVAGSQVDFQAVVRRVGGLEFLGDEEMIFDPDKDFSVPDTRKGREGQQRMNRLLDGRLYLSMPDTAALKQLLSLWKHWQDRKSLPWGFTKWQDIFAMLRNIRPWGAADRLSQETISQWQAMIDKDPGRMQRIEVEMWFREDQENRAIAYRRVKKAVDQASGTVIDHAVIEAVGYEAVLIDVPSEEITRLAERKEVHLLCCDDIMFLRPQSFIDVPGPDEGLEAEVEIPKTKTDALPPIAALLDGVPVQNHTLLAGRLDVDDPDDLELMSVVAERRHGTAMASLIVHGDRNLASQALSRPLHVRPVLCALGSGERECPRRDRLLIDVIYQAVRRMKEGDERSEATAAEVFLVNLSLGDLRRPFSGSISPWARLLDYLAERYGILFLVSAGNIREPLPISGFTSGIQFEDAEPRERERKVLYALSAQKAFRTLLSPAEALNPITVGAMHNDAVDGPRGASAVDPYHTHHLPNVSSALGLGHRKVVKPDIHLPGGREHLQPQDSRETLLVVPKESGAGLRAASPDGAGNLDRTRLIMGTSAATALATRAAHLIFDALVDRDAGPMGADFEPKFRGVVIKALLIHRARWGSRADFLDGNQGPGPHDRGKHNEKRDNIARLLGFGFPEVEEALSCASNRATLVGYGIISARKTNIHRIPLPQSLENVKEPRSLAVTVAWFSPVNRRHQAYRQAKLDVTPLRDFEGAAGVKRLSKQQPASPSIQRGTVFHTHYAGNRAVSFFDDGHVVLRISCLAQAGGLDQSIRYGIAVTIEAGEDIPVYEEVRARLSAPRIQP</sequence>
<accession>A0A0G8AW83</accession>
<reference evidence="2 3" key="2">
    <citation type="submission" date="2015-05" db="EMBL/GenBank/DDBJ databases">
        <title>Lifestyle Evolution in Cyanobacterial Symbionts of Sponges.</title>
        <authorList>
            <person name="Burgsdorf I."/>
            <person name="Slaby B.M."/>
            <person name="Handley K.M."/>
            <person name="Haber M."/>
            <person name="Blom J."/>
            <person name="Marshall C.W."/>
            <person name="Gilbert J.A."/>
            <person name="Hentschel U."/>
            <person name="Steindler L."/>
        </authorList>
    </citation>
    <scope>NUCLEOTIDE SEQUENCE [LARGE SCALE GENOMIC DNA]</scope>
    <source>
        <strain evidence="2">15L</strain>
    </source>
</reference>
<comment type="caution">
    <text evidence="2">The sequence shown here is derived from an EMBL/GenBank/DDBJ whole genome shotgun (WGS) entry which is preliminary data.</text>
</comment>
<feature type="domain" description="Peptidase S8/S53" evidence="1">
    <location>
        <begin position="267"/>
        <end position="637"/>
    </location>
</feature>
<dbReference type="SUPFAM" id="SSF52743">
    <property type="entry name" value="Subtilisin-like"/>
    <property type="match status" value="1"/>
</dbReference>
<protein>
    <recommendedName>
        <fullName evidence="1">Peptidase S8/S53 domain-containing protein</fullName>
    </recommendedName>
</protein>
<dbReference type="InterPro" id="IPR000209">
    <property type="entry name" value="Peptidase_S8/S53_dom"/>
</dbReference>
<dbReference type="GO" id="GO:0004252">
    <property type="term" value="F:serine-type endopeptidase activity"/>
    <property type="evidence" value="ECO:0007669"/>
    <property type="project" value="InterPro"/>
</dbReference>